<dbReference type="InterPro" id="IPR012675">
    <property type="entry name" value="Beta-grasp_dom_sf"/>
</dbReference>
<dbReference type="STRING" id="765420.OSCT_2970"/>
<dbReference type="SUPFAM" id="SSF81301">
    <property type="entry name" value="Nucleotidyltransferase"/>
    <property type="match status" value="1"/>
</dbReference>
<feature type="domain" description="TGS" evidence="6">
    <location>
        <begin position="474"/>
        <end position="535"/>
    </location>
</feature>
<dbReference type="eggNOG" id="COG0317">
    <property type="taxonomic scope" value="Bacteria"/>
</dbReference>
<dbReference type="EMBL" id="ADVR01000122">
    <property type="protein sequence ID" value="EFO79137.1"/>
    <property type="molecule type" value="Genomic_DNA"/>
</dbReference>
<dbReference type="CDD" id="cd04876">
    <property type="entry name" value="ACT_RelA-SpoT"/>
    <property type="match status" value="1"/>
</dbReference>
<feature type="region of interest" description="Disordered" evidence="3">
    <location>
        <begin position="1"/>
        <end position="39"/>
    </location>
</feature>
<dbReference type="FunFam" id="3.10.20.30:FF:000002">
    <property type="entry name" value="GTP pyrophosphokinase (RelA/SpoT)"/>
    <property type="match status" value="1"/>
</dbReference>
<organism evidence="7 8">
    <name type="scientific">Oscillochloris trichoides DG-6</name>
    <dbReference type="NCBI Taxonomy" id="765420"/>
    <lineage>
        <taxon>Bacteria</taxon>
        <taxon>Bacillati</taxon>
        <taxon>Chloroflexota</taxon>
        <taxon>Chloroflexia</taxon>
        <taxon>Chloroflexales</taxon>
        <taxon>Chloroflexineae</taxon>
        <taxon>Oscillochloridaceae</taxon>
        <taxon>Oscillochloris</taxon>
    </lineage>
</organism>
<reference evidence="7 8" key="1">
    <citation type="journal article" date="2011" name="J. Bacteriol.">
        <title>Draft genome sequence of the anoxygenic filamentous phototrophic bacterium Oscillochloris trichoides subsp. DG-6.</title>
        <authorList>
            <person name="Kuznetsov B.B."/>
            <person name="Ivanovsky R.N."/>
            <person name="Keppen O.I."/>
            <person name="Sukhacheva M.V."/>
            <person name="Bumazhkin B.K."/>
            <person name="Patutina E.O."/>
            <person name="Beletsky A.V."/>
            <person name="Mardanov A.V."/>
            <person name="Baslerov R.V."/>
            <person name="Panteleeva A.N."/>
            <person name="Kolganova T.V."/>
            <person name="Ravin N.V."/>
            <person name="Skryabin K.G."/>
        </authorList>
    </citation>
    <scope>NUCLEOTIDE SEQUENCE [LARGE SCALE GENOMIC DNA]</scope>
    <source>
        <strain evidence="7 8">DG-6</strain>
    </source>
</reference>
<proteinExistence type="inferred from homology"/>
<dbReference type="InterPro" id="IPR006674">
    <property type="entry name" value="HD_domain"/>
</dbReference>
<dbReference type="AlphaFoldDB" id="E1II19"/>
<dbReference type="InterPro" id="IPR043519">
    <property type="entry name" value="NT_sf"/>
</dbReference>
<dbReference type="Pfam" id="PF13328">
    <property type="entry name" value="HD_4"/>
    <property type="match status" value="1"/>
</dbReference>
<dbReference type="HOGENOM" id="CLU_012300_3_0_0"/>
<dbReference type="CDD" id="cd01668">
    <property type="entry name" value="TGS_RSH"/>
    <property type="match status" value="1"/>
</dbReference>
<dbReference type="PROSITE" id="PS51671">
    <property type="entry name" value="ACT"/>
    <property type="match status" value="1"/>
</dbReference>
<dbReference type="Gene3D" id="3.30.70.260">
    <property type="match status" value="1"/>
</dbReference>
<dbReference type="Proteomes" id="UP000054010">
    <property type="component" value="Unassembled WGS sequence"/>
</dbReference>
<dbReference type="CDD" id="cd00077">
    <property type="entry name" value="HDc"/>
    <property type="match status" value="1"/>
</dbReference>
<dbReference type="Gene3D" id="3.30.460.10">
    <property type="entry name" value="Beta Polymerase, domain 2"/>
    <property type="match status" value="1"/>
</dbReference>
<dbReference type="PROSITE" id="PS51880">
    <property type="entry name" value="TGS"/>
    <property type="match status" value="1"/>
</dbReference>
<dbReference type="InterPro" id="IPR007685">
    <property type="entry name" value="RelA_SpoT"/>
</dbReference>
<dbReference type="Gene3D" id="3.10.20.30">
    <property type="match status" value="1"/>
</dbReference>
<accession>E1II19</accession>
<evidence type="ECO:0000256" key="1">
    <source>
        <dbReference type="ARBA" id="ARBA00025704"/>
    </source>
</evidence>
<dbReference type="CDD" id="cd05399">
    <property type="entry name" value="NT_Rel-Spo_like"/>
    <property type="match status" value="1"/>
</dbReference>
<evidence type="ECO:0000259" key="4">
    <source>
        <dbReference type="PROSITE" id="PS51671"/>
    </source>
</evidence>
<dbReference type="Gene3D" id="1.10.3210.10">
    <property type="entry name" value="Hypothetical protein af1432"/>
    <property type="match status" value="1"/>
</dbReference>
<dbReference type="Pfam" id="PF02824">
    <property type="entry name" value="TGS"/>
    <property type="match status" value="1"/>
</dbReference>
<name>E1II19_9CHLR</name>
<dbReference type="GO" id="GO:0015969">
    <property type="term" value="P:guanosine tetraphosphate metabolic process"/>
    <property type="evidence" value="ECO:0007669"/>
    <property type="project" value="InterPro"/>
</dbReference>
<dbReference type="Pfam" id="PF19296">
    <property type="entry name" value="RelA_AH_RIS"/>
    <property type="match status" value="1"/>
</dbReference>
<dbReference type="InterPro" id="IPR012676">
    <property type="entry name" value="TGS-like"/>
</dbReference>
<keyword evidence="8" id="KW-1185">Reference proteome</keyword>
<evidence type="ECO:0000313" key="7">
    <source>
        <dbReference type="EMBL" id="EFO79137.1"/>
    </source>
</evidence>
<feature type="domain" description="ACT" evidence="4">
    <location>
        <begin position="727"/>
        <end position="802"/>
    </location>
</feature>
<dbReference type="SUPFAM" id="SSF81271">
    <property type="entry name" value="TGS-like"/>
    <property type="match status" value="1"/>
</dbReference>
<dbReference type="GO" id="GO:0005886">
    <property type="term" value="C:plasma membrane"/>
    <property type="evidence" value="ECO:0007669"/>
    <property type="project" value="TreeGrafter"/>
</dbReference>
<dbReference type="FunFam" id="1.10.3210.10:FF:000001">
    <property type="entry name" value="GTP pyrophosphokinase RelA"/>
    <property type="match status" value="1"/>
</dbReference>
<dbReference type="Pfam" id="PF13291">
    <property type="entry name" value="ACT_4"/>
    <property type="match status" value="1"/>
</dbReference>
<evidence type="ECO:0000259" key="6">
    <source>
        <dbReference type="PROSITE" id="PS51880"/>
    </source>
</evidence>
<gene>
    <name evidence="7" type="ORF">OSCT_2970</name>
</gene>
<protein>
    <submittedName>
        <fullName evidence="7">RelA/SpoT family protein</fullName>
    </submittedName>
</protein>
<dbReference type="PROSITE" id="PS51831">
    <property type="entry name" value="HD"/>
    <property type="match status" value="1"/>
</dbReference>
<dbReference type="InterPro" id="IPR003607">
    <property type="entry name" value="HD/PDEase_dom"/>
</dbReference>
<dbReference type="InterPro" id="IPR045865">
    <property type="entry name" value="ACT-like_dom_sf"/>
</dbReference>
<evidence type="ECO:0000313" key="8">
    <source>
        <dbReference type="Proteomes" id="UP000054010"/>
    </source>
</evidence>
<dbReference type="InterPro" id="IPR033655">
    <property type="entry name" value="TGS_RelA/SpoT"/>
</dbReference>
<dbReference type="FunFam" id="3.30.460.10:FF:000001">
    <property type="entry name" value="GTP pyrophosphokinase RelA"/>
    <property type="match status" value="1"/>
</dbReference>
<sequence length="809" mass="90545">MDDSTATAAMSGYEDLPRFPGHPAPSSPASAPRRQPDTEPIISLSPLLQHPIIETFAQHLREKENPEATADSVRRTYLAALTSPTVEAIIGQMHQYLPGGDADLIRRAYALALIAHAGQYRQSGEAYIDHPVAVASILLELRLDAESIAAALLHDVVEDTGVQLDLVRNQFNGCIAHLVDGVTKLSGLENKTKEELQAGSYRKLIIATADDPRVILIKLADRLHNMRTLGATPPHKQRRVARETLDIYAPLAHRLGMWQVKSELEDLAFKAMNPDRYQEIAQGLTLRKEARERIIQRVIKRLNDALEKEGISAQVSGRPKHIYSIWRKMDRKGLPLERIYDQLAVRVIIQERDPERAVGICYRVLGVVHMLWTPVLSEFDDYIAVPKESSYQSLHTTVLIPGGTPCEVQIRTEEMHQIAEHGIAAHWRYKEGFTRGSDQNYEAKIKWLRELISWRIELTDAREFVESFKTELEEQVYIFTPKGKIIDLPEGSTPVDFAYRIHSEVGNKCIGAKVNGRIVPLDYHLRNGEIVEVMTTKTGRGPSRDWLGFVKTPSARDHIKRFFRRAEREENIAGGRDMIEKELKRLGLSTISFEQLVEQTNARSVDDLFALIGAGDISARTVAQKALAHQVESHPEEPTHLELTTTHHAPAPSSSSGIQVLGVGAVHNRLAKCCNPVVGEPIVGYVTRGRGVTVHRADCRTIVNERDRARLIDVTWGGQQPRGYSVPVRVESWDRVGLWRDVSMVIADAGVNIERVEQGSTRRVGRAVLHVTCTIQSINQLSALLDKLNRIPDVIEARRENQSTAKSGD</sequence>
<dbReference type="NCBIfam" id="TIGR00691">
    <property type="entry name" value="spoT_relA"/>
    <property type="match status" value="1"/>
</dbReference>
<feature type="domain" description="HD" evidence="5">
    <location>
        <begin position="127"/>
        <end position="226"/>
    </location>
</feature>
<comment type="function">
    <text evidence="2">In eubacteria ppGpp (guanosine 3'-diphosphate 5'-diphosphate) is a mediator of the stringent response that coordinates a variety of cellular activities in response to changes in nutritional abundance.</text>
</comment>
<dbReference type="SUPFAM" id="SSF109604">
    <property type="entry name" value="HD-domain/PDEase-like"/>
    <property type="match status" value="1"/>
</dbReference>
<dbReference type="SMART" id="SM00954">
    <property type="entry name" value="RelA_SpoT"/>
    <property type="match status" value="1"/>
</dbReference>
<dbReference type="PANTHER" id="PTHR21262">
    <property type="entry name" value="GUANOSINE-3',5'-BIS DIPHOSPHATE 3'-PYROPHOSPHOHYDROLASE"/>
    <property type="match status" value="1"/>
</dbReference>
<dbReference type="InterPro" id="IPR002912">
    <property type="entry name" value="ACT_dom"/>
</dbReference>
<dbReference type="InterPro" id="IPR004095">
    <property type="entry name" value="TGS"/>
</dbReference>
<evidence type="ECO:0000259" key="5">
    <source>
        <dbReference type="PROSITE" id="PS51831"/>
    </source>
</evidence>
<evidence type="ECO:0000256" key="3">
    <source>
        <dbReference type="SAM" id="MobiDB-lite"/>
    </source>
</evidence>
<evidence type="ECO:0000256" key="2">
    <source>
        <dbReference type="RuleBase" id="RU003847"/>
    </source>
</evidence>
<dbReference type="SUPFAM" id="SSF55021">
    <property type="entry name" value="ACT-like"/>
    <property type="match status" value="1"/>
</dbReference>
<comment type="pathway">
    <text evidence="1">Purine metabolism.</text>
</comment>
<dbReference type="InterPro" id="IPR045600">
    <property type="entry name" value="RelA/SpoT_AH_RIS"/>
</dbReference>
<dbReference type="InterPro" id="IPR004811">
    <property type="entry name" value="RelA/Spo_fam"/>
</dbReference>
<comment type="caution">
    <text evidence="7">The sequence shown here is derived from an EMBL/GenBank/DDBJ whole genome shotgun (WGS) entry which is preliminary data.</text>
</comment>
<dbReference type="SMART" id="SM00471">
    <property type="entry name" value="HDc"/>
    <property type="match status" value="1"/>
</dbReference>
<comment type="similarity">
    <text evidence="2">Belongs to the relA/spoT family.</text>
</comment>
<dbReference type="Pfam" id="PF04607">
    <property type="entry name" value="RelA_SpoT"/>
    <property type="match status" value="1"/>
</dbReference>
<dbReference type="PANTHER" id="PTHR21262:SF31">
    <property type="entry name" value="GTP PYROPHOSPHOKINASE"/>
    <property type="match status" value="1"/>
</dbReference>